<dbReference type="EnsemblPlants" id="MELO3C033262.2.1">
    <property type="protein sequence ID" value="MELO3C033262.2.1"/>
    <property type="gene ID" value="MELO3C033262.2"/>
</dbReference>
<organism evidence="1">
    <name type="scientific">Cucumis melo</name>
    <name type="common">Muskmelon</name>
    <dbReference type="NCBI Taxonomy" id="3656"/>
    <lineage>
        <taxon>Eukaryota</taxon>
        <taxon>Viridiplantae</taxon>
        <taxon>Streptophyta</taxon>
        <taxon>Embryophyta</taxon>
        <taxon>Tracheophyta</taxon>
        <taxon>Spermatophyta</taxon>
        <taxon>Magnoliopsida</taxon>
        <taxon>eudicotyledons</taxon>
        <taxon>Gunneridae</taxon>
        <taxon>Pentapetalae</taxon>
        <taxon>rosids</taxon>
        <taxon>fabids</taxon>
        <taxon>Cucurbitales</taxon>
        <taxon>Cucurbitaceae</taxon>
        <taxon>Benincaseae</taxon>
        <taxon>Cucumis</taxon>
    </lineage>
</organism>
<protein>
    <submittedName>
        <fullName evidence="1">Uncharacterized protein</fullName>
    </submittedName>
</protein>
<name>A0A9I9EGS0_CUCME</name>
<evidence type="ECO:0000313" key="1">
    <source>
        <dbReference type="EnsemblPlants" id="MELO3C033262.2.1"/>
    </source>
</evidence>
<proteinExistence type="predicted"/>
<sequence length="143" mass="17101">MTTRNLPSVSQKLTIKRSRLRYIISIDVLIRVAIENVGCKFVAYNRNIRRQVHAYHAQHTLLLSIDTTRHIREIENTRSFTKTRKGIKKANSWQIFHLRFKRTKNSRLNLLKSERKRKGRDERLSQKKKTLKERYLSGVASWR</sequence>
<accession>A0A9I9EGS0</accession>
<dbReference type="AlphaFoldDB" id="A0A9I9EGS0"/>
<dbReference type="Gramene" id="MELO3C033262.2.1">
    <property type="protein sequence ID" value="MELO3C033262.2.1"/>
    <property type="gene ID" value="MELO3C033262.2"/>
</dbReference>
<reference evidence="1" key="1">
    <citation type="submission" date="2023-03" db="UniProtKB">
        <authorList>
            <consortium name="EnsemblPlants"/>
        </authorList>
    </citation>
    <scope>IDENTIFICATION</scope>
</reference>